<sequence>MERRVSVKVQTYPDDAKRAFIELRDLIFNLAEKTNSGRVSESLKWNEPSYTVKAGSPIRIDWKEKKPANIYLFFNCQTSLVETFREVYPHALSFEGNRAIVIDLAKPLPIEAITQCILLALTYHNVKNLPLLGV</sequence>
<evidence type="ECO:0000313" key="3">
    <source>
        <dbReference type="Proteomes" id="UP000290287"/>
    </source>
</evidence>
<proteinExistence type="predicted"/>
<evidence type="ECO:0000259" key="1">
    <source>
        <dbReference type="Pfam" id="PF08818"/>
    </source>
</evidence>
<dbReference type="InterPro" id="IPR014922">
    <property type="entry name" value="YdhG-like"/>
</dbReference>
<dbReference type="OrthoDB" id="328972at2"/>
<dbReference type="AlphaFoldDB" id="A0A4Q0YT00"/>
<keyword evidence="3" id="KW-1185">Reference proteome</keyword>
<dbReference type="Proteomes" id="UP000290287">
    <property type="component" value="Unassembled WGS sequence"/>
</dbReference>
<name>A0A4Q0YT00_9GAMM</name>
<gene>
    <name evidence="2" type="ORF">CS022_04500</name>
</gene>
<accession>A0A4Q0YT00</accession>
<reference evidence="2 3" key="1">
    <citation type="submission" date="2017-10" db="EMBL/GenBank/DDBJ databases">
        <title>Nyctiphanis sp. nov., isolated from the stomach of the euphausiid Nyctiphanes simplex (Hansen, 1911) in the Gulf of California.</title>
        <authorList>
            <person name="Gomez-Gil B."/>
            <person name="Aguilar-Mendez M."/>
            <person name="Lopez-Cortes A."/>
            <person name="Gomez-Gutierrez J."/>
            <person name="Roque A."/>
            <person name="Lang E."/>
            <person name="Gonzalez-Castillo A."/>
        </authorList>
    </citation>
    <scope>NUCLEOTIDE SEQUENCE [LARGE SCALE GENOMIC DNA]</scope>
    <source>
        <strain evidence="2 3">CAIM 600</strain>
    </source>
</reference>
<dbReference type="Pfam" id="PF08818">
    <property type="entry name" value="DUF1801"/>
    <property type="match status" value="1"/>
</dbReference>
<dbReference type="EMBL" id="PEIB01000003">
    <property type="protein sequence ID" value="RXJ74316.1"/>
    <property type="molecule type" value="Genomic_DNA"/>
</dbReference>
<organism evidence="2 3">
    <name type="scientific">Veronia nyctiphanis</name>
    <dbReference type="NCBI Taxonomy" id="1278244"/>
    <lineage>
        <taxon>Bacteria</taxon>
        <taxon>Pseudomonadati</taxon>
        <taxon>Pseudomonadota</taxon>
        <taxon>Gammaproteobacteria</taxon>
        <taxon>Vibrionales</taxon>
        <taxon>Vibrionaceae</taxon>
        <taxon>Veronia</taxon>
    </lineage>
</organism>
<dbReference type="RefSeq" id="WP_129121280.1">
    <property type="nucleotide sequence ID" value="NZ_PEIB01000003.1"/>
</dbReference>
<comment type="caution">
    <text evidence="2">The sequence shown here is derived from an EMBL/GenBank/DDBJ whole genome shotgun (WGS) entry which is preliminary data.</text>
</comment>
<evidence type="ECO:0000313" key="2">
    <source>
        <dbReference type="EMBL" id="RXJ74316.1"/>
    </source>
</evidence>
<feature type="domain" description="YdhG-like" evidence="1">
    <location>
        <begin position="19"/>
        <end position="120"/>
    </location>
</feature>
<dbReference type="SUPFAM" id="SSF159888">
    <property type="entry name" value="YdhG-like"/>
    <property type="match status" value="1"/>
</dbReference>
<protein>
    <recommendedName>
        <fullName evidence="1">YdhG-like domain-containing protein</fullName>
    </recommendedName>
</protein>